<name>A0A6C0J263_9ZZZZ</name>
<accession>A0A6C0J263</accession>
<protein>
    <submittedName>
        <fullName evidence="2">Uncharacterized protein</fullName>
    </submittedName>
</protein>
<sequence>MDEQLLISQEISIYGCYTSVCILVGSIVAGVYNFHVSAILGFLLSITSYMHWKQVMIFSWIKIIDSLLASTLILNITFVDSSRFHPTYRLIWIAAVGTVVVVFVMNEILLYYQVKNPIYVGEISSSHYRYFSTYYTEPGTTQREYAEYRSTFTHIISIHIMLVGVCIYCTYNSYYSQLLPIEENLKISGSC</sequence>
<proteinExistence type="predicted"/>
<feature type="transmembrane region" description="Helical" evidence="1">
    <location>
        <begin position="12"/>
        <end position="35"/>
    </location>
</feature>
<feature type="transmembrane region" description="Helical" evidence="1">
    <location>
        <begin position="90"/>
        <end position="112"/>
    </location>
</feature>
<dbReference type="EMBL" id="MN740307">
    <property type="protein sequence ID" value="QHT99402.1"/>
    <property type="molecule type" value="Genomic_DNA"/>
</dbReference>
<keyword evidence="1" id="KW-1133">Transmembrane helix</keyword>
<keyword evidence="1" id="KW-0472">Membrane</keyword>
<reference evidence="2" key="1">
    <citation type="journal article" date="2020" name="Nature">
        <title>Giant virus diversity and host interactions through global metagenomics.</title>
        <authorList>
            <person name="Schulz F."/>
            <person name="Roux S."/>
            <person name="Paez-Espino D."/>
            <person name="Jungbluth S."/>
            <person name="Walsh D.A."/>
            <person name="Denef V.J."/>
            <person name="McMahon K.D."/>
            <person name="Konstantinidis K.T."/>
            <person name="Eloe-Fadrosh E.A."/>
            <person name="Kyrpides N.C."/>
            <person name="Woyke T."/>
        </authorList>
    </citation>
    <scope>NUCLEOTIDE SEQUENCE</scope>
    <source>
        <strain evidence="2">GVMAG-M-3300025699-48</strain>
    </source>
</reference>
<feature type="transmembrane region" description="Helical" evidence="1">
    <location>
        <begin position="55"/>
        <end position="78"/>
    </location>
</feature>
<feature type="transmembrane region" description="Helical" evidence="1">
    <location>
        <begin position="152"/>
        <end position="171"/>
    </location>
</feature>
<dbReference type="AlphaFoldDB" id="A0A6C0J263"/>
<organism evidence="2">
    <name type="scientific">viral metagenome</name>
    <dbReference type="NCBI Taxonomy" id="1070528"/>
    <lineage>
        <taxon>unclassified sequences</taxon>
        <taxon>metagenomes</taxon>
        <taxon>organismal metagenomes</taxon>
    </lineage>
</organism>
<evidence type="ECO:0000313" key="2">
    <source>
        <dbReference type="EMBL" id="QHT99402.1"/>
    </source>
</evidence>
<keyword evidence="1" id="KW-0812">Transmembrane</keyword>
<evidence type="ECO:0000256" key="1">
    <source>
        <dbReference type="SAM" id="Phobius"/>
    </source>
</evidence>